<feature type="disulfide bond" evidence="8">
    <location>
        <begin position="38"/>
        <end position="53"/>
    </location>
</feature>
<dbReference type="CDD" id="cd11618">
    <property type="entry name" value="ChtBD1_1"/>
    <property type="match status" value="1"/>
</dbReference>
<keyword evidence="8" id="KW-1015">Disulfide bond</keyword>
<dbReference type="PROSITE" id="PS00026">
    <property type="entry name" value="CHIT_BIND_I_1"/>
    <property type="match status" value="1"/>
</dbReference>
<dbReference type="PROSITE" id="PS50941">
    <property type="entry name" value="CHIT_BIND_I_2"/>
    <property type="match status" value="2"/>
</dbReference>
<dbReference type="PROSITE" id="PS51677">
    <property type="entry name" value="NODB"/>
    <property type="match status" value="1"/>
</dbReference>
<evidence type="ECO:0000256" key="6">
    <source>
        <dbReference type="ARBA" id="ARBA00023277"/>
    </source>
</evidence>
<accession>A0A2V1E733</accession>
<dbReference type="Proteomes" id="UP000244855">
    <property type="component" value="Unassembled WGS sequence"/>
</dbReference>
<comment type="cofactor">
    <cofactor evidence="1">
        <name>Co(2+)</name>
        <dbReference type="ChEBI" id="CHEBI:48828"/>
    </cofactor>
</comment>
<feature type="non-terminal residue" evidence="12">
    <location>
        <position position="418"/>
    </location>
</feature>
<sequence length="418" mass="44254">MGEGALRARDIGLAARRLARPQHLHNFNKRQGGVDGQCGPAAGGASCAAGYCCSGSGWCGKGKEYCAAPDCLFNYGSGCDANSIPNGDDTRNLPRPQLGSVEYGGEGIYPCKQPGTIAITYDDGPYIYTNDVLDSFAKYGFKATFFVTGNNNGKGAIDDASTPWPAVITRMVNEGHQVASHTWSHQDLSAITHEQRVDQMVNNEKAIRNIIQKFPTYMRPPYSSCSKDSGCQKDMKDLGYVVTYFDLDTSDYLNTEPDKIQNAKDKFASSVQNSNSKTDKFLGIAHDIHQQTALNLTAYMLQIMSSKGYRGVTVGECLGEPEANWYRASSGKIVTSSSAKPSATQSSGTVSSAAPTATPTGTSQDGTCGASKGLTCKGWEGASTYGECCSPAGWCGSTPAHCGDGCQGSFGICGNSNS</sequence>
<dbReference type="GO" id="GO:0046872">
    <property type="term" value="F:metal ion binding"/>
    <property type="evidence" value="ECO:0007669"/>
    <property type="project" value="UniProtKB-KW"/>
</dbReference>
<evidence type="ECO:0000256" key="7">
    <source>
        <dbReference type="ARBA" id="ARBA00023285"/>
    </source>
</evidence>
<evidence type="ECO:0000259" key="10">
    <source>
        <dbReference type="PROSITE" id="PS50941"/>
    </source>
</evidence>
<feature type="disulfide bond" evidence="8">
    <location>
        <begin position="47"/>
        <end position="59"/>
    </location>
</feature>
<dbReference type="STRING" id="97972.A0A2V1E733"/>
<keyword evidence="7" id="KW-0170">Cobalt</keyword>
<evidence type="ECO:0000256" key="9">
    <source>
        <dbReference type="SAM" id="MobiDB-lite"/>
    </source>
</evidence>
<evidence type="ECO:0000259" key="11">
    <source>
        <dbReference type="PROSITE" id="PS51677"/>
    </source>
</evidence>
<evidence type="ECO:0000256" key="4">
    <source>
        <dbReference type="ARBA" id="ARBA00022729"/>
    </source>
</evidence>
<evidence type="ECO:0000256" key="2">
    <source>
        <dbReference type="ARBA" id="ARBA00022669"/>
    </source>
</evidence>
<dbReference type="InterPro" id="IPR001002">
    <property type="entry name" value="Chitin-bd_1"/>
</dbReference>
<dbReference type="CDD" id="cd10951">
    <property type="entry name" value="CE4_ClCDA_like"/>
    <property type="match status" value="1"/>
</dbReference>
<keyword evidence="13" id="KW-1185">Reference proteome</keyword>
<dbReference type="AlphaFoldDB" id="A0A2V1E733"/>
<dbReference type="SUPFAM" id="SSF57016">
    <property type="entry name" value="Plant lectins/antimicrobial peptides"/>
    <property type="match status" value="2"/>
</dbReference>
<feature type="disulfide bond" evidence="8">
    <location>
        <begin position="52"/>
        <end position="66"/>
    </location>
</feature>
<feature type="domain" description="Chitin-binding type-1" evidence="10">
    <location>
        <begin position="35"/>
        <end position="81"/>
    </location>
</feature>
<evidence type="ECO:0000256" key="5">
    <source>
        <dbReference type="ARBA" id="ARBA00022801"/>
    </source>
</evidence>
<dbReference type="InterPro" id="IPR036861">
    <property type="entry name" value="Endochitinase-like_sf"/>
</dbReference>
<evidence type="ECO:0000256" key="8">
    <source>
        <dbReference type="PROSITE-ProRule" id="PRU00261"/>
    </source>
</evidence>
<keyword evidence="6" id="KW-0119">Carbohydrate metabolism</keyword>
<dbReference type="PANTHER" id="PTHR46471">
    <property type="entry name" value="CHITIN DEACETYLASE"/>
    <property type="match status" value="1"/>
</dbReference>
<dbReference type="SMART" id="SM00270">
    <property type="entry name" value="ChtBD1"/>
    <property type="match status" value="2"/>
</dbReference>
<evidence type="ECO:0000313" key="13">
    <source>
        <dbReference type="Proteomes" id="UP000244855"/>
    </source>
</evidence>
<dbReference type="OrthoDB" id="407355at2759"/>
<keyword evidence="5" id="KW-0378">Hydrolase</keyword>
<comment type="caution">
    <text evidence="8">Lacks conserved residue(s) required for the propagation of feature annotation.</text>
</comment>
<evidence type="ECO:0000313" key="12">
    <source>
        <dbReference type="EMBL" id="PVI05952.1"/>
    </source>
</evidence>
<evidence type="ECO:0000256" key="1">
    <source>
        <dbReference type="ARBA" id="ARBA00001941"/>
    </source>
</evidence>
<dbReference type="SUPFAM" id="SSF88713">
    <property type="entry name" value="Glycoside hydrolase/deacetylase"/>
    <property type="match status" value="1"/>
</dbReference>
<dbReference type="PANTHER" id="PTHR46471:SF8">
    <property type="entry name" value="CHITIN DEACETYLASE"/>
    <property type="match status" value="1"/>
</dbReference>
<dbReference type="Pfam" id="PF00187">
    <property type="entry name" value="Chitin_bind_1"/>
    <property type="match status" value="1"/>
</dbReference>
<protein>
    <submittedName>
        <fullName evidence="12">Carbohydrate esterase family 4 protein</fullName>
    </submittedName>
</protein>
<dbReference type="EMBL" id="KZ805311">
    <property type="protein sequence ID" value="PVI05952.1"/>
    <property type="molecule type" value="Genomic_DNA"/>
</dbReference>
<keyword evidence="3" id="KW-0479">Metal-binding</keyword>
<feature type="region of interest" description="Disordered" evidence="9">
    <location>
        <begin position="337"/>
        <end position="368"/>
    </location>
</feature>
<name>A0A2V1E733_9PLEO</name>
<dbReference type="GO" id="GO:0016810">
    <property type="term" value="F:hydrolase activity, acting on carbon-nitrogen (but not peptide) bonds"/>
    <property type="evidence" value="ECO:0007669"/>
    <property type="project" value="InterPro"/>
</dbReference>
<keyword evidence="2 8" id="KW-0147">Chitin-binding</keyword>
<dbReference type="GO" id="GO:0005975">
    <property type="term" value="P:carbohydrate metabolic process"/>
    <property type="evidence" value="ECO:0007669"/>
    <property type="project" value="InterPro"/>
</dbReference>
<reference evidence="12 13" key="1">
    <citation type="journal article" date="2018" name="Sci. Rep.">
        <title>Comparative genomics provides insights into the lifestyle and reveals functional heterogeneity of dark septate endophytic fungi.</title>
        <authorList>
            <person name="Knapp D.G."/>
            <person name="Nemeth J.B."/>
            <person name="Barry K."/>
            <person name="Hainaut M."/>
            <person name="Henrissat B."/>
            <person name="Johnson J."/>
            <person name="Kuo A."/>
            <person name="Lim J.H.P."/>
            <person name="Lipzen A."/>
            <person name="Nolan M."/>
            <person name="Ohm R.A."/>
            <person name="Tamas L."/>
            <person name="Grigoriev I.V."/>
            <person name="Spatafora J.W."/>
            <person name="Nagy L.G."/>
            <person name="Kovacs G.M."/>
        </authorList>
    </citation>
    <scope>NUCLEOTIDE SEQUENCE [LARGE SCALE GENOMIC DNA]</scope>
    <source>
        <strain evidence="12 13">DSE2036</strain>
    </source>
</reference>
<keyword evidence="4" id="KW-0732">Signal</keyword>
<dbReference type="InterPro" id="IPR002509">
    <property type="entry name" value="NODB_dom"/>
</dbReference>
<dbReference type="Gene3D" id="3.30.60.10">
    <property type="entry name" value="Endochitinase-like"/>
    <property type="match status" value="2"/>
</dbReference>
<gene>
    <name evidence="12" type="ORF">DM02DRAFT_515549</name>
</gene>
<dbReference type="GO" id="GO:0008061">
    <property type="term" value="F:chitin binding"/>
    <property type="evidence" value="ECO:0007669"/>
    <property type="project" value="UniProtKB-UniRule"/>
</dbReference>
<proteinExistence type="predicted"/>
<feature type="domain" description="Chitin-binding type-1" evidence="10">
    <location>
        <begin position="365"/>
        <end position="415"/>
    </location>
</feature>
<feature type="compositionally biased region" description="Low complexity" evidence="9">
    <location>
        <begin position="337"/>
        <end position="363"/>
    </location>
</feature>
<dbReference type="InterPro" id="IPR011330">
    <property type="entry name" value="Glyco_hydro/deAcase_b/a-brl"/>
</dbReference>
<dbReference type="Gene3D" id="3.20.20.370">
    <property type="entry name" value="Glycoside hydrolase/deacetylase"/>
    <property type="match status" value="1"/>
</dbReference>
<dbReference type="InterPro" id="IPR018371">
    <property type="entry name" value="Chitin-binding_1_CS"/>
</dbReference>
<evidence type="ECO:0000256" key="3">
    <source>
        <dbReference type="ARBA" id="ARBA00022723"/>
    </source>
</evidence>
<feature type="disulfide bond" evidence="8">
    <location>
        <begin position="388"/>
        <end position="402"/>
    </location>
</feature>
<dbReference type="Pfam" id="PF01522">
    <property type="entry name" value="Polysacc_deac_1"/>
    <property type="match status" value="1"/>
</dbReference>
<organism evidence="12 13">
    <name type="scientific">Periconia macrospinosa</name>
    <dbReference type="NCBI Taxonomy" id="97972"/>
    <lineage>
        <taxon>Eukaryota</taxon>
        <taxon>Fungi</taxon>
        <taxon>Dikarya</taxon>
        <taxon>Ascomycota</taxon>
        <taxon>Pezizomycotina</taxon>
        <taxon>Dothideomycetes</taxon>
        <taxon>Pleosporomycetidae</taxon>
        <taxon>Pleosporales</taxon>
        <taxon>Massarineae</taxon>
        <taxon>Periconiaceae</taxon>
        <taxon>Periconia</taxon>
    </lineage>
</organism>
<feature type="domain" description="NodB homology" evidence="11">
    <location>
        <begin position="115"/>
        <end position="312"/>
    </location>
</feature>